<reference evidence="1 2" key="1">
    <citation type="submission" date="2019-01" db="EMBL/GenBank/DDBJ databases">
        <title>Pseudolysobacter antarctica gen. nov., sp. nov., isolated from Fildes Peninsula, Antarctica.</title>
        <authorList>
            <person name="Wei Z."/>
            <person name="Peng F."/>
        </authorList>
    </citation>
    <scope>NUCLEOTIDE SEQUENCE [LARGE SCALE GENOMIC DNA]</scope>
    <source>
        <strain evidence="1 2">AQ6-296</strain>
    </source>
</reference>
<name>A0A411HPF6_9GAMM</name>
<sequence>MPVRGEFRALGDDGNNYDIIVRVGEIEFSGETERESIPRPPELFTSTGLLVVDTEDGKYKVLETGVILTALE</sequence>
<organism evidence="1 2">
    <name type="scientific">Pseudolysobacter antarcticus</name>
    <dbReference type="NCBI Taxonomy" id="2511995"/>
    <lineage>
        <taxon>Bacteria</taxon>
        <taxon>Pseudomonadati</taxon>
        <taxon>Pseudomonadota</taxon>
        <taxon>Gammaproteobacteria</taxon>
        <taxon>Lysobacterales</taxon>
        <taxon>Rhodanobacteraceae</taxon>
        <taxon>Pseudolysobacter</taxon>
    </lineage>
</organism>
<dbReference type="RefSeq" id="WP_129836291.1">
    <property type="nucleotide sequence ID" value="NZ_CP035704.1"/>
</dbReference>
<dbReference type="KEGG" id="xbc:ELE36_19510"/>
<keyword evidence="2" id="KW-1185">Reference proteome</keyword>
<dbReference type="EMBL" id="CP035704">
    <property type="protein sequence ID" value="QBB72381.1"/>
    <property type="molecule type" value="Genomic_DNA"/>
</dbReference>
<proteinExistence type="predicted"/>
<dbReference type="Proteomes" id="UP000291562">
    <property type="component" value="Chromosome"/>
</dbReference>
<protein>
    <submittedName>
        <fullName evidence="1">Uncharacterized protein</fullName>
    </submittedName>
</protein>
<evidence type="ECO:0000313" key="1">
    <source>
        <dbReference type="EMBL" id="QBB72381.1"/>
    </source>
</evidence>
<evidence type="ECO:0000313" key="2">
    <source>
        <dbReference type="Proteomes" id="UP000291562"/>
    </source>
</evidence>
<dbReference type="AlphaFoldDB" id="A0A411HPF6"/>
<accession>A0A411HPF6</accession>
<gene>
    <name evidence="1" type="ORF">ELE36_19510</name>
</gene>